<dbReference type="AlphaFoldDB" id="A0A8H3VXM8"/>
<comment type="caution">
    <text evidence="7">The sequence shown here is derived from an EMBL/GenBank/DDBJ whole genome shotgun (WGS) entry which is preliminary data.</text>
</comment>
<evidence type="ECO:0000256" key="4">
    <source>
        <dbReference type="ARBA" id="ARBA00023136"/>
    </source>
</evidence>
<evidence type="ECO:0000256" key="3">
    <source>
        <dbReference type="ARBA" id="ARBA00022989"/>
    </source>
</evidence>
<evidence type="ECO:0000313" key="7">
    <source>
        <dbReference type="EMBL" id="KAF0316230.1"/>
    </source>
</evidence>
<reference evidence="7 8" key="1">
    <citation type="submission" date="2019-12" db="EMBL/GenBank/DDBJ databases">
        <title>A genome sequence resource for the geographically widespread anthracnose pathogen Colletotrichum asianum.</title>
        <authorList>
            <person name="Meng Y."/>
        </authorList>
    </citation>
    <scope>NUCLEOTIDE SEQUENCE [LARGE SCALE GENOMIC DNA]</scope>
    <source>
        <strain evidence="7 8">ICMP 18580</strain>
    </source>
</reference>
<gene>
    <name evidence="7" type="ORF">GQ607_016535</name>
</gene>
<keyword evidence="2 5" id="KW-0812">Transmembrane</keyword>
<dbReference type="OrthoDB" id="2428527at2759"/>
<feature type="transmembrane region" description="Helical" evidence="5">
    <location>
        <begin position="245"/>
        <end position="262"/>
    </location>
</feature>
<comment type="subcellular location">
    <subcellularLocation>
        <location evidence="1">Membrane</location>
        <topology evidence="1">Multi-pass membrane protein</topology>
    </subcellularLocation>
</comment>
<dbReference type="Pfam" id="PF07690">
    <property type="entry name" value="MFS_1"/>
    <property type="match status" value="1"/>
</dbReference>
<feature type="transmembrane region" description="Helical" evidence="5">
    <location>
        <begin position="373"/>
        <end position="393"/>
    </location>
</feature>
<dbReference type="GO" id="GO:0016020">
    <property type="term" value="C:membrane"/>
    <property type="evidence" value="ECO:0007669"/>
    <property type="project" value="UniProtKB-SubCell"/>
</dbReference>
<dbReference type="Gene3D" id="1.20.1250.20">
    <property type="entry name" value="MFS general substrate transporter like domains"/>
    <property type="match status" value="1"/>
</dbReference>
<accession>A0A8H3VXM8</accession>
<feature type="transmembrane region" description="Helical" evidence="5">
    <location>
        <begin position="274"/>
        <end position="292"/>
    </location>
</feature>
<feature type="domain" description="Major facilitator superfamily (MFS) profile" evidence="6">
    <location>
        <begin position="41"/>
        <end position="506"/>
    </location>
</feature>
<keyword evidence="3 5" id="KW-1133">Transmembrane helix</keyword>
<dbReference type="GO" id="GO:0022857">
    <property type="term" value="F:transmembrane transporter activity"/>
    <property type="evidence" value="ECO:0007669"/>
    <property type="project" value="InterPro"/>
</dbReference>
<feature type="transmembrane region" description="Helical" evidence="5">
    <location>
        <begin position="400"/>
        <end position="425"/>
    </location>
</feature>
<evidence type="ECO:0000256" key="5">
    <source>
        <dbReference type="SAM" id="Phobius"/>
    </source>
</evidence>
<dbReference type="InterPro" id="IPR020846">
    <property type="entry name" value="MFS_dom"/>
</dbReference>
<feature type="transmembrane region" description="Helical" evidence="5">
    <location>
        <begin position="78"/>
        <end position="97"/>
    </location>
</feature>
<dbReference type="EMBL" id="WOWK01000167">
    <property type="protein sequence ID" value="KAF0316230.1"/>
    <property type="molecule type" value="Genomic_DNA"/>
</dbReference>
<evidence type="ECO:0000256" key="1">
    <source>
        <dbReference type="ARBA" id="ARBA00004141"/>
    </source>
</evidence>
<dbReference type="PROSITE" id="PS50850">
    <property type="entry name" value="MFS"/>
    <property type="match status" value="1"/>
</dbReference>
<name>A0A8H3VXM8_9PEZI</name>
<feature type="transmembrane region" description="Helical" evidence="5">
    <location>
        <begin position="312"/>
        <end position="332"/>
    </location>
</feature>
<evidence type="ECO:0000259" key="6">
    <source>
        <dbReference type="PROSITE" id="PS50850"/>
    </source>
</evidence>
<feature type="transmembrane region" description="Helical" evidence="5">
    <location>
        <begin position="478"/>
        <end position="500"/>
    </location>
</feature>
<feature type="transmembrane region" description="Helical" evidence="5">
    <location>
        <begin position="344"/>
        <end position="367"/>
    </location>
</feature>
<dbReference type="InterPro" id="IPR036259">
    <property type="entry name" value="MFS_trans_sf"/>
</dbReference>
<dbReference type="PANTHER" id="PTHR42718">
    <property type="entry name" value="MAJOR FACILITATOR SUPERFAMILY MULTIDRUG TRANSPORTER MFSC"/>
    <property type="match status" value="1"/>
</dbReference>
<keyword evidence="4 5" id="KW-0472">Membrane</keyword>
<dbReference type="SUPFAM" id="SSF103473">
    <property type="entry name" value="MFS general substrate transporter"/>
    <property type="match status" value="2"/>
</dbReference>
<organism evidence="7 8">
    <name type="scientific">Colletotrichum asianum</name>
    <dbReference type="NCBI Taxonomy" id="702518"/>
    <lineage>
        <taxon>Eukaryota</taxon>
        <taxon>Fungi</taxon>
        <taxon>Dikarya</taxon>
        <taxon>Ascomycota</taxon>
        <taxon>Pezizomycotina</taxon>
        <taxon>Sordariomycetes</taxon>
        <taxon>Hypocreomycetidae</taxon>
        <taxon>Glomerellales</taxon>
        <taxon>Glomerellaceae</taxon>
        <taxon>Colletotrichum</taxon>
        <taxon>Colletotrichum gloeosporioides species complex</taxon>
    </lineage>
</organism>
<dbReference type="Proteomes" id="UP000434172">
    <property type="component" value="Unassembled WGS sequence"/>
</dbReference>
<keyword evidence="8" id="KW-1185">Reference proteome</keyword>
<evidence type="ECO:0000313" key="8">
    <source>
        <dbReference type="Proteomes" id="UP000434172"/>
    </source>
</evidence>
<dbReference type="PANTHER" id="PTHR42718:SF1">
    <property type="entry name" value="LOW AFFINITY AMMONIUM TRANSPORTER"/>
    <property type="match status" value="1"/>
</dbReference>
<feature type="transmembrane region" description="Helical" evidence="5">
    <location>
        <begin position="109"/>
        <end position="129"/>
    </location>
</feature>
<feature type="transmembrane region" description="Helical" evidence="5">
    <location>
        <begin position="205"/>
        <end position="225"/>
    </location>
</feature>
<feature type="transmembrane region" description="Helical" evidence="5">
    <location>
        <begin position="437"/>
        <end position="457"/>
    </location>
</feature>
<feature type="transmembrane region" description="Helical" evidence="5">
    <location>
        <begin position="176"/>
        <end position="198"/>
    </location>
</feature>
<proteinExistence type="predicted"/>
<evidence type="ECO:0000256" key="2">
    <source>
        <dbReference type="ARBA" id="ARBA00022692"/>
    </source>
</evidence>
<dbReference type="InterPro" id="IPR011701">
    <property type="entry name" value="MFS"/>
</dbReference>
<protein>
    <submittedName>
        <fullName evidence="7">Yor378w-like protein</fullName>
    </submittedName>
</protein>
<sequence>MQTNAVEDDLPWASRGYLYQEQNLLEKRPASALGFAQEFSLLGVTGLHQILMFAGLSQGIAPALEIANSLTNLSEGQHSWFTAGFVLTLGVFTMPSVRLGEVFGHKRILICGCLWYALWSLLAGFSHTVHNGGYNGATFFCVCRAMQGIGPALSVPNGFSILEASFPSGQRKDTALSLYSCGAPLGFVIGSVMSSVFAVNFAWEWCFFVLAAVCFSAAGLSVLILPQQDPRKGCCVNDIWVKLDFTGIILSALGLVLFSFAWNQAPAVGWRTPYTYLLLIIGVLFLAAFMYNETVVANPLVPLRVMNSSTNLVLACVAAGWGCFVVWAFYLFQSMEAVRDWNCLVASAAVVPMAVESLAVTFLLAYLTPGVEVYWAFLVSLIGFPSASVLVATAPVDQTYWANIFVSTLLLPLGIVMAGPLATILLSNSLPENYRGIIGGLVLSVLASSMSIALGMARTVETQVNEIGLDVLSGYRGAQYYGIGLGGLGTLLASALLLQYSSNRSI</sequence>